<evidence type="ECO:0000313" key="9">
    <source>
        <dbReference type="Proteomes" id="UP000464378"/>
    </source>
</evidence>
<evidence type="ECO:0000256" key="3">
    <source>
        <dbReference type="ARBA" id="ARBA00022576"/>
    </source>
</evidence>
<dbReference type="EMBL" id="LR593887">
    <property type="protein sequence ID" value="VTR99534.1"/>
    <property type="molecule type" value="Genomic_DNA"/>
</dbReference>
<organism evidence="8">
    <name type="scientific">Tuwongella immobilis</name>
    <dbReference type="NCBI Taxonomy" id="692036"/>
    <lineage>
        <taxon>Bacteria</taxon>
        <taxon>Pseudomonadati</taxon>
        <taxon>Planctomycetota</taxon>
        <taxon>Planctomycetia</taxon>
        <taxon>Gemmatales</taxon>
        <taxon>Gemmataceae</taxon>
        <taxon>Tuwongella</taxon>
    </lineage>
</organism>
<protein>
    <recommendedName>
        <fullName evidence="7">Aminotransferase class I/classII large domain-containing protein</fullName>
    </recommendedName>
</protein>
<dbReference type="GO" id="GO:0006520">
    <property type="term" value="P:amino acid metabolic process"/>
    <property type="evidence" value="ECO:0007669"/>
    <property type="project" value="InterPro"/>
</dbReference>
<evidence type="ECO:0000259" key="7">
    <source>
        <dbReference type="Pfam" id="PF00155"/>
    </source>
</evidence>
<dbReference type="SUPFAM" id="SSF53383">
    <property type="entry name" value="PLP-dependent transferases"/>
    <property type="match status" value="1"/>
</dbReference>
<proteinExistence type="inferred from homology"/>
<dbReference type="PANTHER" id="PTHR46383">
    <property type="entry name" value="ASPARTATE AMINOTRANSFERASE"/>
    <property type="match status" value="1"/>
</dbReference>
<comment type="cofactor">
    <cofactor evidence="1">
        <name>pyridoxal 5'-phosphate</name>
        <dbReference type="ChEBI" id="CHEBI:597326"/>
    </cofactor>
</comment>
<keyword evidence="9" id="KW-1185">Reference proteome</keyword>
<dbReference type="GO" id="GO:0030170">
    <property type="term" value="F:pyridoxal phosphate binding"/>
    <property type="evidence" value="ECO:0007669"/>
    <property type="project" value="InterPro"/>
</dbReference>
<dbReference type="AlphaFoldDB" id="A0A6C2YL35"/>
<dbReference type="Pfam" id="PF00155">
    <property type="entry name" value="Aminotran_1_2"/>
    <property type="match status" value="1"/>
</dbReference>
<dbReference type="GO" id="GO:0008483">
    <property type="term" value="F:transaminase activity"/>
    <property type="evidence" value="ECO:0007669"/>
    <property type="project" value="UniProtKB-KW"/>
</dbReference>
<evidence type="ECO:0000256" key="1">
    <source>
        <dbReference type="ARBA" id="ARBA00001933"/>
    </source>
</evidence>
<dbReference type="CDD" id="cd00609">
    <property type="entry name" value="AAT_like"/>
    <property type="match status" value="1"/>
</dbReference>
<dbReference type="InterPro" id="IPR015421">
    <property type="entry name" value="PyrdxlP-dep_Trfase_major"/>
</dbReference>
<dbReference type="PANTHER" id="PTHR46383:SF1">
    <property type="entry name" value="ASPARTATE AMINOTRANSFERASE"/>
    <property type="match status" value="1"/>
</dbReference>
<evidence type="ECO:0000256" key="5">
    <source>
        <dbReference type="ARBA" id="ARBA00022898"/>
    </source>
</evidence>
<keyword evidence="4 8" id="KW-0808">Transferase</keyword>
<feature type="region of interest" description="Disordered" evidence="6">
    <location>
        <begin position="452"/>
        <end position="485"/>
    </location>
</feature>
<dbReference type="InterPro" id="IPR004839">
    <property type="entry name" value="Aminotransferase_I/II_large"/>
</dbReference>
<dbReference type="Gene3D" id="3.40.640.10">
    <property type="entry name" value="Type I PLP-dependent aspartate aminotransferase-like (Major domain)"/>
    <property type="match status" value="1"/>
</dbReference>
<dbReference type="EMBL" id="LR586016">
    <property type="protein sequence ID" value="VIP01815.1"/>
    <property type="molecule type" value="Genomic_DNA"/>
</dbReference>
<evidence type="ECO:0000313" key="8">
    <source>
        <dbReference type="EMBL" id="VIP01815.1"/>
    </source>
</evidence>
<keyword evidence="3 8" id="KW-0032">Aminotransferase</keyword>
<keyword evidence="5" id="KW-0663">Pyridoxal phosphate</keyword>
<dbReference type="InParanoid" id="A0A6C2YL35"/>
<name>A0A6C2YL35_9BACT</name>
<evidence type="ECO:0000256" key="4">
    <source>
        <dbReference type="ARBA" id="ARBA00022679"/>
    </source>
</evidence>
<comment type="similarity">
    <text evidence="2">Belongs to the class-I pyridoxal-phosphate-dependent aminotransferase family.</text>
</comment>
<dbReference type="Proteomes" id="UP000464378">
    <property type="component" value="Chromosome"/>
</dbReference>
<sequence>MRGMDLGGVWVRDPKEGTLVAAFLWTKFLVRTGIAQWFPSVRQLMQQQPEYLRFYSDRVIGAPLDALLDEATFPESNSPDVLHLDLAAPRMEAMPSRPLRMQEIGRMSRGIPELRQVIADQTERNTEMSISADDEILITPGATGALSIALDSFLNPGQSVVVFDPTSPLFSVGVRSRRGRIRTVPAWVESDGRLRFPLDRFAKAMRGARMLMLADPAIPHGGCLASEDLEQIAWWAKRHDVLIYLDETLARYRTIPATRHLAAIPETAGRLLLANSLGKSHGQGALRAGWLIGAKPLIRAATLTAGLNTAGVPLPCQEMALSVLRANGDRFAELQQTLDSRRRYLTERLALLGLPATPTGVGYSLWISTQPLGLTGREFATRLLRDKRVLLGPGDVFGPSGLNFVRLSFAAEDGRLREGMTRMSEWLMENYRQVPTIPNAGITEPVPEPMIDRVSASERNPSSAEGDDVAVESPRPAPSILRTAV</sequence>
<evidence type="ECO:0000256" key="6">
    <source>
        <dbReference type="SAM" id="MobiDB-lite"/>
    </source>
</evidence>
<evidence type="ECO:0000256" key="2">
    <source>
        <dbReference type="ARBA" id="ARBA00007441"/>
    </source>
</evidence>
<gene>
    <name evidence="8" type="ORF">GMBLW1_21450</name>
</gene>
<accession>A0A6C2YL35</accession>
<dbReference type="InterPro" id="IPR015424">
    <property type="entry name" value="PyrdxlP-dep_Trfase"/>
</dbReference>
<feature type="domain" description="Aminotransferase class I/classII large" evidence="7">
    <location>
        <begin position="109"/>
        <end position="413"/>
    </location>
</feature>
<reference evidence="8" key="1">
    <citation type="submission" date="2019-04" db="EMBL/GenBank/DDBJ databases">
        <authorList>
            <consortium name="Science for Life Laboratories"/>
        </authorList>
    </citation>
    <scope>NUCLEOTIDE SEQUENCE</scope>
    <source>
        <strain evidence="8">MBLW1</strain>
    </source>
</reference>
<dbReference type="KEGG" id="tim:GMBLW1_21450"/>
<dbReference type="InterPro" id="IPR050596">
    <property type="entry name" value="AspAT/PAT-like"/>
</dbReference>